<reference evidence="2" key="1">
    <citation type="submission" date="2023-07" db="EMBL/GenBank/DDBJ databases">
        <title>Chromosome-level genome assembly of Artemia franciscana.</title>
        <authorList>
            <person name="Jo E."/>
        </authorList>
    </citation>
    <scope>NUCLEOTIDE SEQUENCE</scope>
    <source>
        <tissue evidence="2">Whole body</tissue>
    </source>
</reference>
<dbReference type="EMBL" id="JAVRJZ010000012">
    <property type="protein sequence ID" value="KAK2715288.1"/>
    <property type="molecule type" value="Genomic_DNA"/>
</dbReference>
<evidence type="ECO:0000313" key="2">
    <source>
        <dbReference type="EMBL" id="KAK2715288.1"/>
    </source>
</evidence>
<organism evidence="2 3">
    <name type="scientific">Artemia franciscana</name>
    <name type="common">Brine shrimp</name>
    <name type="synonym">Artemia sanfranciscana</name>
    <dbReference type="NCBI Taxonomy" id="6661"/>
    <lineage>
        <taxon>Eukaryota</taxon>
        <taxon>Metazoa</taxon>
        <taxon>Ecdysozoa</taxon>
        <taxon>Arthropoda</taxon>
        <taxon>Crustacea</taxon>
        <taxon>Branchiopoda</taxon>
        <taxon>Anostraca</taxon>
        <taxon>Artemiidae</taxon>
        <taxon>Artemia</taxon>
    </lineage>
</organism>
<gene>
    <name evidence="2" type="ORF">QYM36_010060</name>
</gene>
<accession>A0AA88L1B9</accession>
<feature type="chain" id="PRO_5041692310" evidence="1">
    <location>
        <begin position="20"/>
        <end position="325"/>
    </location>
</feature>
<name>A0AA88L1B9_ARTSF</name>
<comment type="caution">
    <text evidence="2">The sequence shown here is derived from an EMBL/GenBank/DDBJ whole genome shotgun (WGS) entry which is preliminary data.</text>
</comment>
<keyword evidence="3" id="KW-1185">Reference proteome</keyword>
<protein>
    <submittedName>
        <fullName evidence="2">Uncharacterized protein</fullName>
    </submittedName>
</protein>
<dbReference type="Proteomes" id="UP001187531">
    <property type="component" value="Unassembled WGS sequence"/>
</dbReference>
<feature type="signal peptide" evidence="1">
    <location>
        <begin position="1"/>
        <end position="19"/>
    </location>
</feature>
<evidence type="ECO:0000256" key="1">
    <source>
        <dbReference type="SAM" id="SignalP"/>
    </source>
</evidence>
<proteinExistence type="predicted"/>
<keyword evidence="1" id="KW-0732">Signal</keyword>
<sequence>MMPSIKLLILGTLLSTAQSDRTLNRVRSSRALEVDQPTEQQRERRSYYDDEYGYRMPESIVLEDDPYIESKFSFPRFPRLYLPLEPTYHGYSSYDRSDVEDKVRGARAFFASDDSVFNRRSGYADPVGRSSRALNTDASIFLSRNKRSEPSASRAVPIYVPKQKKRSEYYRVPDADYDTTPGYEAYKKPSYKSAYDHEQSYNPYEAEYEPAYKPKSYEPDYYEPAYKPKSYKSTYKQPEYKKSSYKSYSEPAYTKSYTPSYSKPSYSEPAYENHEYNDYESYKPRHPTYEPTYDDEVAYGASTGYNGAFNWYADYPVKSYKPSYY</sequence>
<dbReference type="AlphaFoldDB" id="A0AA88L1B9"/>
<evidence type="ECO:0000313" key="3">
    <source>
        <dbReference type="Proteomes" id="UP001187531"/>
    </source>
</evidence>